<dbReference type="Proteomes" id="UP000048179">
    <property type="component" value="Unassembled WGS sequence"/>
</dbReference>
<organism evidence="1 3">
    <name type="scientific">Streptococcus pseudopneumoniae</name>
    <dbReference type="NCBI Taxonomy" id="257758"/>
    <lineage>
        <taxon>Bacteria</taxon>
        <taxon>Bacillati</taxon>
        <taxon>Bacillota</taxon>
        <taxon>Bacilli</taxon>
        <taxon>Lactobacillales</taxon>
        <taxon>Streptococcaceae</taxon>
        <taxon>Streptococcus</taxon>
    </lineage>
</organism>
<gene>
    <name evidence="2" type="ORF">D6867_09130</name>
    <name evidence="1" type="ORF">ERS020247_00766</name>
</gene>
<reference evidence="1 3" key="1">
    <citation type="submission" date="2015-03" db="EMBL/GenBank/DDBJ databases">
        <authorList>
            <consortium name="Pathogen Informatics"/>
        </authorList>
    </citation>
    <scope>NUCLEOTIDE SEQUENCE [LARGE SCALE GENOMIC DNA]</scope>
    <source>
        <strain evidence="1 3">SMRU737</strain>
    </source>
</reference>
<accession>A0A1S9ZNN5</accession>
<dbReference type="Proteomes" id="UP000285038">
    <property type="component" value="Unassembled WGS sequence"/>
</dbReference>
<dbReference type="EMBL" id="CFGT01000004">
    <property type="protein sequence ID" value="CEY58961.1"/>
    <property type="molecule type" value="Genomic_DNA"/>
</dbReference>
<sequence length="170" mass="20193">MAGRRWTEDEVDYILLAHNDNESTVEEVADFLGRTVSSVRCKSEIINKGKGQFTKRHWQDEEIRILRRYYQKVQDLNQLAKILNRSLDAVIIKANRLGLPRRKKKWDISKYDIETLGKMGMSCRQIACQLDRPLRLIRAVVYHYKIPVGKEEIQQHPWSFDNDMIFMRRT</sequence>
<accession>A0A0U0D137</accession>
<reference evidence="2 4" key="2">
    <citation type="submission" date="2018-09" db="EMBL/GenBank/DDBJ databases">
        <authorList>
            <person name="Handem S."/>
        </authorList>
    </citation>
    <scope>NUCLEOTIDE SEQUENCE [LARGE SCALE GENOMIC DNA]</scope>
    <source>
        <strain evidence="2 4">Spain2270</strain>
    </source>
</reference>
<evidence type="ECO:0000313" key="3">
    <source>
        <dbReference type="Proteomes" id="UP000048179"/>
    </source>
</evidence>
<name>A0A1S9ZNN5_9STRE</name>
<evidence type="ECO:0000313" key="1">
    <source>
        <dbReference type="EMBL" id="CEY58961.1"/>
    </source>
</evidence>
<evidence type="ECO:0000313" key="4">
    <source>
        <dbReference type="Proteomes" id="UP000285038"/>
    </source>
</evidence>
<dbReference type="EMBL" id="RAHZ01000056">
    <property type="protein sequence ID" value="RJY07751.1"/>
    <property type="molecule type" value="Genomic_DNA"/>
</dbReference>
<protein>
    <submittedName>
        <fullName evidence="2">GcrA cell cycle regulator domain protein</fullName>
    </submittedName>
    <submittedName>
        <fullName evidence="1">Uncharacterized protein conserved in bacteria</fullName>
    </submittedName>
</protein>
<keyword evidence="4" id="KW-1185">Reference proteome</keyword>
<proteinExistence type="predicted"/>
<dbReference type="RefSeq" id="WP_007284829.1">
    <property type="nucleotide sequence ID" value="NZ_CFGT01000004.1"/>
</dbReference>
<dbReference type="GeneID" id="45217451"/>
<dbReference type="AlphaFoldDB" id="A0A1S9ZNN5"/>
<evidence type="ECO:0000313" key="2">
    <source>
        <dbReference type="EMBL" id="RJY07751.1"/>
    </source>
</evidence>